<sequence>MSELSEKLKGLKFMQKSTKDTKRETEKSFSTFFCKNITYTFISKK</sequence>
<organism evidence="1 2">
    <name type="scientific">Vairimorpha ceranae</name>
    <dbReference type="NCBI Taxonomy" id="40302"/>
    <lineage>
        <taxon>Eukaryota</taxon>
        <taxon>Fungi</taxon>
        <taxon>Fungi incertae sedis</taxon>
        <taxon>Microsporidia</taxon>
        <taxon>Nosematidae</taxon>
        <taxon>Vairimorpha</taxon>
    </lineage>
</organism>
<dbReference type="RefSeq" id="XP_024330743.1">
    <property type="nucleotide sequence ID" value="XM_024475315.1"/>
</dbReference>
<name>A0A0F9WBV1_9MICR</name>
<evidence type="ECO:0000313" key="2">
    <source>
        <dbReference type="Proteomes" id="UP000034350"/>
    </source>
</evidence>
<keyword evidence="2" id="KW-1185">Reference proteome</keyword>
<comment type="caution">
    <text evidence="1">The sequence shown here is derived from an EMBL/GenBank/DDBJ whole genome shotgun (WGS) entry which is preliminary data.</text>
</comment>
<proteinExistence type="predicted"/>
<evidence type="ECO:0000313" key="1">
    <source>
        <dbReference type="EMBL" id="KKO75001.1"/>
    </source>
</evidence>
<dbReference type="VEuPathDB" id="MicrosporidiaDB:AAJ76_3600018934"/>
<accession>A0A0F9WBV1</accession>
<gene>
    <name evidence="1" type="ORF">AAJ76_3600018934</name>
</gene>
<dbReference type="OrthoDB" id="2190731at2759"/>
<dbReference type="EMBL" id="JPQZ01000036">
    <property type="protein sequence ID" value="KKO75001.1"/>
    <property type="molecule type" value="Genomic_DNA"/>
</dbReference>
<dbReference type="GeneID" id="36320251"/>
<reference evidence="1 2" key="1">
    <citation type="journal article" date="2015" name="Environ. Microbiol.">
        <title>Genome analyses suggest the presence of polyploidy and recent human-driven expansions in eight global populations of the honeybee pathogen Nosema ceranae.</title>
        <authorList>
            <person name="Pelin A."/>
            <person name="Selman M."/>
            <person name="Aris-Brosou S."/>
            <person name="Farinelli L."/>
            <person name="Corradi N."/>
        </authorList>
    </citation>
    <scope>NUCLEOTIDE SEQUENCE [LARGE SCALE GENOMIC DNA]</scope>
    <source>
        <strain evidence="1 2">PA08 1199</strain>
    </source>
</reference>
<dbReference type="Proteomes" id="UP000034350">
    <property type="component" value="Unassembled WGS sequence"/>
</dbReference>
<dbReference type="AlphaFoldDB" id="A0A0F9WBV1"/>
<protein>
    <submittedName>
        <fullName evidence="1">Uncharacterized protein</fullName>
    </submittedName>
</protein>